<comment type="caution">
    <text evidence="1">The sequence shown here is derived from an EMBL/GenBank/DDBJ whole genome shotgun (WGS) entry which is preliminary data.</text>
</comment>
<protein>
    <submittedName>
        <fullName evidence="1">Immunity protein YezG family protein</fullName>
    </submittedName>
</protein>
<name>A0ABV5DYG8_9ACTN</name>
<proteinExistence type="predicted"/>
<sequence>MYGSQKGHMGPIEEIEKISEIAFNITKELPDGWVSADYYSMFMGAYGIQQIDVEKEGGEVDRVSLPPSFIINTMQLRSGMYKENEGTWLSWELNVSNEGRYRSKFNYDKMPPYTFSPSDREYIRETELFPREGEHMPSWLQDKIDEINLQS</sequence>
<dbReference type="SUPFAM" id="SSF160424">
    <property type="entry name" value="BH3703-like"/>
    <property type="match status" value="1"/>
</dbReference>
<reference evidence="1 2" key="1">
    <citation type="submission" date="2024-01" db="EMBL/GenBank/DDBJ databases">
        <title>Genome mining of biosynthetic gene clusters to explore secondary metabolites of Streptomyces sp.</title>
        <authorList>
            <person name="Baig A."/>
            <person name="Ajitkumar Shintre N."/>
            <person name="Kumar H."/>
            <person name="Anbarasu A."/>
            <person name="Ramaiah S."/>
        </authorList>
    </citation>
    <scope>NUCLEOTIDE SEQUENCE [LARGE SCALE GENOMIC DNA]</scope>
    <source>
        <strain evidence="1 2">A01</strain>
    </source>
</reference>
<organism evidence="1 2">
    <name type="scientific">Nocardiopsis alba</name>
    <dbReference type="NCBI Taxonomy" id="53437"/>
    <lineage>
        <taxon>Bacteria</taxon>
        <taxon>Bacillati</taxon>
        <taxon>Actinomycetota</taxon>
        <taxon>Actinomycetes</taxon>
        <taxon>Streptosporangiales</taxon>
        <taxon>Nocardiopsidaceae</taxon>
        <taxon>Nocardiopsis</taxon>
    </lineage>
</organism>
<accession>A0ABV5DYG8</accession>
<dbReference type="EMBL" id="JAYMRS010000006">
    <property type="protein sequence ID" value="MFB8769593.1"/>
    <property type="molecule type" value="Genomic_DNA"/>
</dbReference>
<dbReference type="Proteomes" id="UP001585053">
    <property type="component" value="Unassembled WGS sequence"/>
</dbReference>
<keyword evidence="2" id="KW-1185">Reference proteome</keyword>
<dbReference type="RefSeq" id="WP_148281586.1">
    <property type="nucleotide sequence ID" value="NZ_JAYMRS010000006.1"/>
</dbReference>
<dbReference type="InterPro" id="IPR036170">
    <property type="entry name" value="YezG-like_sf"/>
</dbReference>
<evidence type="ECO:0000313" key="1">
    <source>
        <dbReference type="EMBL" id="MFB8769593.1"/>
    </source>
</evidence>
<evidence type="ECO:0000313" key="2">
    <source>
        <dbReference type="Proteomes" id="UP001585053"/>
    </source>
</evidence>
<gene>
    <name evidence="1" type="ORF">VSQ78_17940</name>
</gene>